<dbReference type="SUPFAM" id="SSF54637">
    <property type="entry name" value="Thioesterase/thiol ester dehydrase-isomerase"/>
    <property type="match status" value="1"/>
</dbReference>
<proteinExistence type="predicted"/>
<accession>A0A2J7R152</accession>
<evidence type="ECO:0000259" key="1">
    <source>
        <dbReference type="Pfam" id="PF01575"/>
    </source>
</evidence>
<sequence>MMTVCLLRSARRLRAINPLCYQLPTLCNQKCCMRNVSFWNVNTYAKCYTTKNGPTLWKVTSGLEDSDTTISCPNKRENTLVDQKKVPIKEGDKVSEVRCISQEDVDTFAKLTGDHNPIHKVWGSTSNHPVIVHGALLNGLISGVIGTKLPGPGTMVVSQTLHFPHPCYTGETVTVTVEITSIRKLIVCRFSCTVNRETRITVLHGEAKLIPVKNFSNQTQLLSTI</sequence>
<dbReference type="PANTHER" id="PTHR43437">
    <property type="entry name" value="HYDROXYACYL-THIOESTER DEHYDRATASE TYPE 2, MITOCHONDRIAL-RELATED"/>
    <property type="match status" value="1"/>
</dbReference>
<dbReference type="InterPro" id="IPR029069">
    <property type="entry name" value="HotDog_dom_sf"/>
</dbReference>
<gene>
    <name evidence="2" type="ORF">B7P43_G10730</name>
</gene>
<dbReference type="GO" id="GO:0006633">
    <property type="term" value="P:fatty acid biosynthetic process"/>
    <property type="evidence" value="ECO:0007669"/>
    <property type="project" value="TreeGrafter"/>
</dbReference>
<dbReference type="Gene3D" id="3.10.129.10">
    <property type="entry name" value="Hotdog Thioesterase"/>
    <property type="match status" value="1"/>
</dbReference>
<dbReference type="InParanoid" id="A0A2J7R152"/>
<feature type="domain" description="MaoC-like" evidence="1">
    <location>
        <begin position="96"/>
        <end position="183"/>
    </location>
</feature>
<dbReference type="Pfam" id="PF01575">
    <property type="entry name" value="MaoC_dehydratas"/>
    <property type="match status" value="1"/>
</dbReference>
<comment type="caution">
    <text evidence="2">The sequence shown here is derived from an EMBL/GenBank/DDBJ whole genome shotgun (WGS) entry which is preliminary data.</text>
</comment>
<dbReference type="CDD" id="cd03449">
    <property type="entry name" value="R_hydratase"/>
    <property type="match status" value="1"/>
</dbReference>
<keyword evidence="3" id="KW-1185">Reference proteome</keyword>
<protein>
    <recommendedName>
        <fullName evidence="1">MaoC-like domain-containing protein</fullName>
    </recommendedName>
</protein>
<dbReference type="GO" id="GO:0018812">
    <property type="term" value="F:3-hydroxyacyl-CoA dehydratase activity"/>
    <property type="evidence" value="ECO:0007669"/>
    <property type="project" value="UniProtKB-ARBA"/>
</dbReference>
<dbReference type="InterPro" id="IPR002539">
    <property type="entry name" value="MaoC-like_dom"/>
</dbReference>
<name>A0A2J7R152_9NEOP</name>
<dbReference type="GO" id="GO:0019171">
    <property type="term" value="F:(3R)-hydroxyacyl-[acyl-carrier-protein] dehydratase activity"/>
    <property type="evidence" value="ECO:0007669"/>
    <property type="project" value="TreeGrafter"/>
</dbReference>
<dbReference type="AlphaFoldDB" id="A0A2J7R152"/>
<dbReference type="PANTHER" id="PTHR43437:SF3">
    <property type="entry name" value="HYDROXYACYL-THIOESTER DEHYDRATASE TYPE 2, MITOCHONDRIAL"/>
    <property type="match status" value="1"/>
</dbReference>
<dbReference type="OrthoDB" id="201709at2759"/>
<evidence type="ECO:0000313" key="3">
    <source>
        <dbReference type="Proteomes" id="UP000235965"/>
    </source>
</evidence>
<dbReference type="EMBL" id="NEVH01008214">
    <property type="protein sequence ID" value="PNF34554.1"/>
    <property type="molecule type" value="Genomic_DNA"/>
</dbReference>
<organism evidence="2 3">
    <name type="scientific">Cryptotermes secundus</name>
    <dbReference type="NCBI Taxonomy" id="105785"/>
    <lineage>
        <taxon>Eukaryota</taxon>
        <taxon>Metazoa</taxon>
        <taxon>Ecdysozoa</taxon>
        <taxon>Arthropoda</taxon>
        <taxon>Hexapoda</taxon>
        <taxon>Insecta</taxon>
        <taxon>Pterygota</taxon>
        <taxon>Neoptera</taxon>
        <taxon>Polyneoptera</taxon>
        <taxon>Dictyoptera</taxon>
        <taxon>Blattodea</taxon>
        <taxon>Blattoidea</taxon>
        <taxon>Termitoidae</taxon>
        <taxon>Kalotermitidae</taxon>
        <taxon>Cryptotermitinae</taxon>
        <taxon>Cryptotermes</taxon>
    </lineage>
</organism>
<reference evidence="2" key="1">
    <citation type="submission" date="2017-12" db="EMBL/GenBank/DDBJ databases">
        <title>Hemimetabolous genomes reveal molecular basis of termite eusociality.</title>
        <authorList>
            <person name="Harrison M.C."/>
            <person name="Jongepier E."/>
            <person name="Robertson H.M."/>
            <person name="Arning N."/>
            <person name="Bitard-Feildel T."/>
            <person name="Chao H."/>
            <person name="Childers C.P."/>
            <person name="Dinh H."/>
            <person name="Doddapaneni H."/>
            <person name="Dugan S."/>
            <person name="Gowin J."/>
            <person name="Greiner C."/>
            <person name="Han Y."/>
            <person name="Hu H."/>
            <person name="Hughes D.S.T."/>
            <person name="Huylmans A.-K."/>
            <person name="Kemena C."/>
            <person name="Kremer L.P.M."/>
            <person name="Lee S.L."/>
            <person name="Lopez-Ezquerra A."/>
            <person name="Mallet L."/>
            <person name="Monroy-Kuhn J.M."/>
            <person name="Moser A."/>
            <person name="Murali S.C."/>
            <person name="Muzny D.M."/>
            <person name="Otani S."/>
            <person name="Piulachs M.-D."/>
            <person name="Poelchau M."/>
            <person name="Qu J."/>
            <person name="Schaub F."/>
            <person name="Wada-Katsumata A."/>
            <person name="Worley K.C."/>
            <person name="Xie Q."/>
            <person name="Ylla G."/>
            <person name="Poulsen M."/>
            <person name="Gibbs R.A."/>
            <person name="Schal C."/>
            <person name="Richards S."/>
            <person name="Belles X."/>
            <person name="Korb J."/>
            <person name="Bornberg-Bauer E."/>
        </authorList>
    </citation>
    <scope>NUCLEOTIDE SEQUENCE [LARGE SCALE GENOMIC DNA]</scope>
    <source>
        <tissue evidence="2">Whole body</tissue>
    </source>
</reference>
<dbReference type="Proteomes" id="UP000235965">
    <property type="component" value="Unassembled WGS sequence"/>
</dbReference>
<evidence type="ECO:0000313" key="2">
    <source>
        <dbReference type="EMBL" id="PNF34554.1"/>
    </source>
</evidence>
<dbReference type="GO" id="GO:0005739">
    <property type="term" value="C:mitochondrion"/>
    <property type="evidence" value="ECO:0007669"/>
    <property type="project" value="TreeGrafter"/>
</dbReference>
<dbReference type="InterPro" id="IPR050965">
    <property type="entry name" value="UPF0336/Enoyl-CoA_hydratase"/>
</dbReference>
<dbReference type="STRING" id="105785.A0A2J7R152"/>